<protein>
    <submittedName>
        <fullName evidence="2">Uncharacterized protein</fullName>
    </submittedName>
</protein>
<keyword evidence="1" id="KW-0812">Transmembrane</keyword>
<dbReference type="Proteomes" id="UP000540412">
    <property type="component" value="Unassembled WGS sequence"/>
</dbReference>
<accession>A0A7W9UIF3</accession>
<comment type="caution">
    <text evidence="2">The sequence shown here is derived from an EMBL/GenBank/DDBJ whole genome shotgun (WGS) entry which is preliminary data.</text>
</comment>
<feature type="transmembrane region" description="Helical" evidence="1">
    <location>
        <begin position="7"/>
        <end position="27"/>
    </location>
</feature>
<keyword evidence="3" id="KW-1185">Reference proteome</keyword>
<evidence type="ECO:0000313" key="3">
    <source>
        <dbReference type="Proteomes" id="UP000540412"/>
    </source>
</evidence>
<reference evidence="2 3" key="1">
    <citation type="submission" date="2020-08" db="EMBL/GenBank/DDBJ databases">
        <title>Sequencing the genomes of 1000 actinobacteria strains.</title>
        <authorList>
            <person name="Klenk H.-P."/>
        </authorList>
    </citation>
    <scope>NUCLEOTIDE SEQUENCE [LARGE SCALE GENOMIC DNA]</scope>
    <source>
        <strain evidence="2 3">DSM 43582</strain>
    </source>
</reference>
<evidence type="ECO:0000313" key="2">
    <source>
        <dbReference type="EMBL" id="MBB5914132.1"/>
    </source>
</evidence>
<name>A0A7W9UIF3_9NOCA</name>
<dbReference type="AlphaFoldDB" id="A0A7W9UIF3"/>
<dbReference type="EMBL" id="JACHIT010000001">
    <property type="protein sequence ID" value="MBB5914132.1"/>
    <property type="molecule type" value="Genomic_DNA"/>
</dbReference>
<organism evidence="2 3">
    <name type="scientific">Nocardia transvalensis</name>
    <dbReference type="NCBI Taxonomy" id="37333"/>
    <lineage>
        <taxon>Bacteria</taxon>
        <taxon>Bacillati</taxon>
        <taxon>Actinomycetota</taxon>
        <taxon>Actinomycetes</taxon>
        <taxon>Mycobacteriales</taxon>
        <taxon>Nocardiaceae</taxon>
        <taxon>Nocardia</taxon>
    </lineage>
</organism>
<sequence length="148" mass="16569">MDRTRVLRTVLGVTAGYLIVLGFWLGWLVHRTPPGTIPYQIVALVGMFGSAVGLGLVFAQRPARSDRRLLRHGLEGWATIEGVHPLQRTDHYTELTELDLELTVPGSETYRGTVVFDVTPRDEPKIHVGETISIRVDPTDRDRIILCL</sequence>
<dbReference type="RefSeq" id="WP_040751433.1">
    <property type="nucleotide sequence ID" value="NZ_JACHIT010000001.1"/>
</dbReference>
<feature type="transmembrane region" description="Helical" evidence="1">
    <location>
        <begin position="39"/>
        <end position="59"/>
    </location>
</feature>
<keyword evidence="1" id="KW-1133">Transmembrane helix</keyword>
<keyword evidence="1" id="KW-0472">Membrane</keyword>
<gene>
    <name evidence="2" type="ORF">BJY24_002999</name>
</gene>
<evidence type="ECO:0000256" key="1">
    <source>
        <dbReference type="SAM" id="Phobius"/>
    </source>
</evidence>
<proteinExistence type="predicted"/>